<dbReference type="GO" id="GO:0031647">
    <property type="term" value="P:regulation of protein stability"/>
    <property type="evidence" value="ECO:0007669"/>
    <property type="project" value="UniProtKB-ARBA"/>
</dbReference>
<accession>A0A8B7XVU2</accession>
<proteinExistence type="inferred from homology"/>
<evidence type="ECO:0000256" key="4">
    <source>
        <dbReference type="ARBA" id="ARBA00022801"/>
    </source>
</evidence>
<reference evidence="6" key="1">
    <citation type="submission" date="2025-08" db="UniProtKB">
        <authorList>
            <consortium name="RefSeq"/>
        </authorList>
    </citation>
    <scope>IDENTIFICATION</scope>
</reference>
<evidence type="ECO:0000313" key="6">
    <source>
        <dbReference type="RefSeq" id="XP_022083966.1"/>
    </source>
</evidence>
<evidence type="ECO:0000256" key="2">
    <source>
        <dbReference type="ARBA" id="ARBA00022645"/>
    </source>
</evidence>
<keyword evidence="4" id="KW-0378">Hydrolase</keyword>
<dbReference type="FunFam" id="3.40.50.1820:FF:000335">
    <property type="entry name" value="Carboxypeptidase"/>
    <property type="match status" value="1"/>
</dbReference>
<comment type="similarity">
    <text evidence="1">Belongs to the peptidase S10 family.</text>
</comment>
<dbReference type="InterPro" id="IPR001563">
    <property type="entry name" value="Peptidase_S10"/>
</dbReference>
<protein>
    <submittedName>
        <fullName evidence="6">Lysosomal protective protein-like</fullName>
    </submittedName>
</protein>
<evidence type="ECO:0000256" key="1">
    <source>
        <dbReference type="ARBA" id="ARBA00009431"/>
    </source>
</evidence>
<dbReference type="Gene3D" id="3.40.50.1820">
    <property type="entry name" value="alpha/beta hydrolase"/>
    <property type="match status" value="1"/>
</dbReference>
<dbReference type="PRINTS" id="PR00724">
    <property type="entry name" value="CRBOXYPTASEC"/>
</dbReference>
<keyword evidence="5" id="KW-1185">Reference proteome</keyword>
<dbReference type="KEGG" id="aplc:110975642"/>
<evidence type="ECO:0000256" key="3">
    <source>
        <dbReference type="ARBA" id="ARBA00022670"/>
    </source>
</evidence>
<sequence length="507" mass="56650">MTVSKVLRAIYFEGFDIYSTLSKCPSMEWITTFIALLSLASISLYQASAASNPDIIKAMPGLLKQPSFDMFSGYLDGTGTKKLHYWYIESEHSVTDPLIIWLSSGPGCSTIYSALTSNGPFRVQPDGASLEYNPNSWNLNANLLYIDAPVGTGFSYSLDSSYASNDTEVTEDHFQALLSFFTKYPNSTLNVIYIAGDGYSGVYAPLLLAKLDSVSQKLPLQFGGIAIGNPHTSLVLQDNSLIYFAYHHGIIGDKLWSVLSMSCCPQGKCNFHNNTNKQCESAVNETVHDVLNIGINPYKVNGDCAGGVPVSSGMAGRDGFYHYPPGMQHIFAKSNLIQKQQKHIKGIPSWKLKADLTCINTTAVTKYLNDRDVRSALHIGDDFPTWEVCNATVDQLYTRQYPDMSSVYTDLLNTFKYRLLVYSGDQDATHNFLGNEWFVTNLRREAEVQWRPWLYKNADDQDQVAGFVKEYDNIAFLTIKNAGFWAPRDQPLATGLLIYNFINKRPY</sequence>
<name>A0A8B7XVU2_ACAPL</name>
<dbReference type="GO" id="GO:0004185">
    <property type="term" value="F:serine-type carboxypeptidase activity"/>
    <property type="evidence" value="ECO:0007669"/>
    <property type="project" value="InterPro"/>
</dbReference>
<keyword evidence="3" id="KW-0645">Protease</keyword>
<dbReference type="GeneID" id="110975642"/>
<dbReference type="PANTHER" id="PTHR11802">
    <property type="entry name" value="SERINE PROTEASE FAMILY S10 SERINE CARBOXYPEPTIDASE"/>
    <property type="match status" value="1"/>
</dbReference>
<gene>
    <name evidence="6" type="primary">LOC110975642</name>
</gene>
<dbReference type="GO" id="GO:1904715">
    <property type="term" value="P:negative regulation of chaperone-mediated autophagy"/>
    <property type="evidence" value="ECO:0007669"/>
    <property type="project" value="UniProtKB-ARBA"/>
</dbReference>
<dbReference type="OrthoDB" id="443318at2759"/>
<dbReference type="RefSeq" id="XP_022083966.1">
    <property type="nucleotide sequence ID" value="XM_022228274.1"/>
</dbReference>
<evidence type="ECO:0000313" key="5">
    <source>
        <dbReference type="Proteomes" id="UP000694845"/>
    </source>
</evidence>
<keyword evidence="2" id="KW-0121">Carboxypeptidase</keyword>
<dbReference type="SUPFAM" id="SSF53474">
    <property type="entry name" value="alpha/beta-Hydrolases"/>
    <property type="match status" value="1"/>
</dbReference>
<dbReference type="Proteomes" id="UP000694845">
    <property type="component" value="Unplaced"/>
</dbReference>
<dbReference type="InterPro" id="IPR029058">
    <property type="entry name" value="AB_hydrolase_fold"/>
</dbReference>
<organism evidence="5 6">
    <name type="scientific">Acanthaster planci</name>
    <name type="common">Crown-of-thorns starfish</name>
    <dbReference type="NCBI Taxonomy" id="133434"/>
    <lineage>
        <taxon>Eukaryota</taxon>
        <taxon>Metazoa</taxon>
        <taxon>Echinodermata</taxon>
        <taxon>Eleutherozoa</taxon>
        <taxon>Asterozoa</taxon>
        <taxon>Asteroidea</taxon>
        <taxon>Valvatacea</taxon>
        <taxon>Valvatida</taxon>
        <taxon>Acanthasteridae</taxon>
        <taxon>Acanthaster</taxon>
    </lineage>
</organism>
<dbReference type="AlphaFoldDB" id="A0A8B7XVU2"/>
<dbReference type="GO" id="GO:0006508">
    <property type="term" value="P:proteolysis"/>
    <property type="evidence" value="ECO:0007669"/>
    <property type="project" value="UniProtKB-KW"/>
</dbReference>
<dbReference type="PANTHER" id="PTHR11802:SF201">
    <property type="entry name" value="CARBOXYPEPTIDASE"/>
    <property type="match status" value="1"/>
</dbReference>
<dbReference type="OMA" id="VANKLWV"/>
<dbReference type="Pfam" id="PF00450">
    <property type="entry name" value="Peptidase_S10"/>
    <property type="match status" value="1"/>
</dbReference>